<evidence type="ECO:0000256" key="11">
    <source>
        <dbReference type="ARBA" id="ARBA00038888"/>
    </source>
</evidence>
<comment type="caution">
    <text evidence="16">The sequence shown here is derived from an EMBL/GenBank/DDBJ whole genome shotgun (WGS) entry which is preliminary data.</text>
</comment>
<keyword evidence="10 12" id="KW-0326">Glycosidase</keyword>
<evidence type="ECO:0000256" key="2">
    <source>
        <dbReference type="ARBA" id="ARBA00010833"/>
    </source>
</evidence>
<reference evidence="16" key="2">
    <citation type="submission" date="2020-06" db="EMBL/GenBank/DDBJ databases">
        <authorList>
            <person name="Studholme D.J."/>
        </authorList>
    </citation>
    <scope>NUCLEOTIDE SEQUENCE</scope>
    <source>
        <strain evidence="16">NZFS 2646</strain>
    </source>
</reference>
<evidence type="ECO:0000259" key="14">
    <source>
        <dbReference type="Pfam" id="PF03200"/>
    </source>
</evidence>
<evidence type="ECO:0000256" key="3">
    <source>
        <dbReference type="ARBA" id="ARBA00022692"/>
    </source>
</evidence>
<dbReference type="InterPro" id="IPR038518">
    <property type="entry name" value="Glyco_hydro_63N_sf"/>
</dbReference>
<evidence type="ECO:0000256" key="8">
    <source>
        <dbReference type="ARBA" id="ARBA00023136"/>
    </source>
</evidence>
<dbReference type="InterPro" id="IPR036423">
    <property type="entry name" value="SOD-like_Cu/Zn_dom_sf"/>
</dbReference>
<evidence type="ECO:0000256" key="4">
    <source>
        <dbReference type="ARBA" id="ARBA00022801"/>
    </source>
</evidence>
<feature type="region of interest" description="Disordered" evidence="13">
    <location>
        <begin position="900"/>
        <end position="927"/>
    </location>
</feature>
<keyword evidence="7" id="KW-1133">Transmembrane helix</keyword>
<keyword evidence="5 12" id="KW-0256">Endoplasmic reticulum</keyword>
<keyword evidence="8" id="KW-0472">Membrane</keyword>
<dbReference type="InterPro" id="IPR012341">
    <property type="entry name" value="6hp_glycosidase-like_sf"/>
</dbReference>
<dbReference type="AlphaFoldDB" id="A0A8T0LNU6"/>
<feature type="domain" description="Glycosyl hydrolase family 63 C-terminal" evidence="14">
    <location>
        <begin position="341"/>
        <end position="866"/>
    </location>
</feature>
<dbReference type="Pfam" id="PF16923">
    <property type="entry name" value="Glyco_hydro_63N"/>
    <property type="match status" value="1"/>
</dbReference>
<dbReference type="PANTHER" id="PTHR10412">
    <property type="entry name" value="MANNOSYL-OLIGOSACCHARIDE GLUCOSIDASE"/>
    <property type="match status" value="1"/>
</dbReference>
<evidence type="ECO:0000256" key="12">
    <source>
        <dbReference type="RuleBase" id="RU368089"/>
    </source>
</evidence>
<keyword evidence="6" id="KW-0735">Signal-anchor</keyword>
<evidence type="ECO:0000256" key="9">
    <source>
        <dbReference type="ARBA" id="ARBA00023180"/>
    </source>
</evidence>
<evidence type="ECO:0000256" key="10">
    <source>
        <dbReference type="ARBA" id="ARBA00023295"/>
    </source>
</evidence>
<gene>
    <name evidence="16" type="ORF">JM16_007679</name>
</gene>
<keyword evidence="3" id="KW-0812">Transmembrane</keyword>
<evidence type="ECO:0000259" key="15">
    <source>
        <dbReference type="Pfam" id="PF16923"/>
    </source>
</evidence>
<dbReference type="InterPro" id="IPR004888">
    <property type="entry name" value="Glycoside_hydrolase_63"/>
</dbReference>
<dbReference type="GO" id="GO:0004573">
    <property type="term" value="F:Glc3Man9GlcNAc2 oligosaccharide glucosidase activity"/>
    <property type="evidence" value="ECO:0007669"/>
    <property type="project" value="UniProtKB-UniRule"/>
</dbReference>
<dbReference type="Proteomes" id="UP000785171">
    <property type="component" value="Unassembled WGS sequence"/>
</dbReference>
<dbReference type="InterPro" id="IPR031335">
    <property type="entry name" value="Glyco_hydro_63_C"/>
</dbReference>
<dbReference type="SUPFAM" id="SSF48208">
    <property type="entry name" value="Six-hairpin glycosidases"/>
    <property type="match status" value="1"/>
</dbReference>
<proteinExistence type="inferred from homology"/>
<comment type="catalytic activity">
    <reaction evidence="12">
        <text>N(4)-(alpha-D-Glc-(1-&gt;2)-alpha-D-Glc-(1-&gt;3)-alpha-D-Glc-(1-&gt;3)-alpha-D-Man-(1-&gt;2)-alpha-D-Man-(1-&gt;2)-alpha-D-Man-(1-&gt;3)-[alpha-D-Man-(1-&gt;2)-alpha-D-Man-(1-&gt;3)-[alpha-D-Man-(1-&gt;2)-alpha-D-Man-(1-&gt;6)]-alpha-D-Man-(1-&gt;6)]-beta-D-Man-(1-&gt;4)-beta-D-GlcNAc-(1-&gt;4)-beta-D-GlcNAc)-L-asparaginyl-[protein] + H2O = N(4)-(alpha-D-Glc-(1-&gt;3)-alpha-D-Glc-(1-&gt;3)-alpha-D-Man-(1-&gt;2)-alpha-D-Man-(1-&gt;2)-alpha-D-Man-(1-&gt;3)-[alpha-D-Man-(1-&gt;2)-alpha-D-Man-(1-&gt;3)-[alpha-D-Man-(1-&gt;2)-alpha-D-Man-(1-&gt;6)]-alpha-D-Man-(1-&gt;6)]-beta-D-Man-(1-&gt;4)-beta-D-GlcNAc-(1-&gt;4)-beta-D-GlcNAc)-L-asparaginyl-[protein] + beta-D-glucose</text>
        <dbReference type="Rhea" id="RHEA:55988"/>
        <dbReference type="Rhea" id="RHEA-COMP:12806"/>
        <dbReference type="Rhea" id="RHEA-COMP:14355"/>
        <dbReference type="ChEBI" id="CHEBI:15377"/>
        <dbReference type="ChEBI" id="CHEBI:15903"/>
        <dbReference type="ChEBI" id="CHEBI:59082"/>
        <dbReference type="ChEBI" id="CHEBI:132537"/>
        <dbReference type="EC" id="3.2.1.106"/>
    </reaction>
</comment>
<comment type="function">
    <text evidence="12">Cleaves the distal alpha 1,2-linked glucose residue from the Glc(3)Man(9)GlcNAc(2) oligosaccharide precursor.</text>
</comment>
<dbReference type="EC" id="3.2.1.106" evidence="11 12"/>
<evidence type="ECO:0000256" key="13">
    <source>
        <dbReference type="SAM" id="MobiDB-lite"/>
    </source>
</evidence>
<evidence type="ECO:0000313" key="16">
    <source>
        <dbReference type="EMBL" id="KAG2515895.1"/>
    </source>
</evidence>
<keyword evidence="9" id="KW-0325">Glycoprotein</keyword>
<dbReference type="GO" id="GO:0006487">
    <property type="term" value="P:protein N-linked glycosylation"/>
    <property type="evidence" value="ECO:0007669"/>
    <property type="project" value="UniProtKB-UniRule"/>
</dbReference>
<sequence length="1160" mass="130169">MLIATYTALYGPMELSTTSSPDPVPLNLSALTELTRQNSLQRFRWGTFRPGLYLGLRSRTQSAYVSAGLLWGSQHEDVSQLRHQCRQEDRLQRYGWLQHDGSSYGLQTVEDQYNRVELTTSYARLHSDDTQGWAARVKAAPLTPRDERLRRKQVENTKLSLFFYVDLGCGDESLQLECKRQLQNLMEVMAEPNGLQCGEEDQASCVQMVLQSEGPELKGETEEEEVPLTFQMQVQLKTQPTVRSAELRYAGLKDTNLINVKERLVALAERPGGEGKKNLKADKEIQLENFIEEGSSIVIVQAIVDVDAATFKDGDVVLDVLFNEVASSSASELVKTPIDHVITGKLAECAQQFEDKFEQSFHLSTKTWPAGEGEVPFNASVVKFAKAAFSNLVGGTGYFYGSSLVQYDPENPEVVESPVKSLFTAVPSRSFFPRGFVWDEGFHQIGISAFDASITRDVLAHWFGLMDEDGYIAREQTLGQDARRRVPTEFLVQHVEHANPPTLLLSLEKMLLRHKAGDSDDKELQKFVRLIFPFLKRWYSWFLKTQSGPLDASFRWRGRRLNDGKLISNTLSSGLDDYPRASLPSDREMHVDLLSWMIHSSEIMANLASFIDLDNEVQRFELNRAHFFDGLDKHHWNDEAQAFFDVGDHSEDGVVEYQVSIRCRNDQGQVIDATAPFKQIEAQQVTCPPTHPNFMFPLGDGRGGLQTLPVFIPRTTKLQHVKHIGYVSMFPLLLKVLPPDSPKLLAVLKQLTDPAHLWSPFGLRSLSTQDPFFEQENAPGDNPYWRGAIWMNANYLALDALHHYSQPSIGSPYQAAFAEAYAELRANVISNVYREYERTGYLWEQYSGDIHSTQQYGRGQRCHPFSDQPIQMLSANILATFCTAAILAAGIQAGDYSDDYNEGSSYYDDEGSSYYDDEGSSYYDDEGSSYYDDEGSSYYGGENQGSSYYGDGSSYYGGGSSYYGDSNLPAYVYKFDPEYAAGVSGNITVQYAGPFSTFAGITAQLDFTDVDASEITAFDGNCTGEVTKYKWHIHVKWPNDGDSESFEKCALSVTGNHYDPLKACGPNSEFVGTDDCLLKTPEYDCNPNDYSWDPLVCEKGDLAGKLGDFELDENKQVYGQWYDPNYPMPEENTPEWNIILHAVCGKATPRIACAVGKLGY</sequence>
<comment type="subcellular location">
    <subcellularLocation>
        <location evidence="1 12">Endoplasmic reticulum membrane</location>
        <topology evidence="1 12">Single-pass type II membrane protein</topology>
    </subcellularLocation>
</comment>
<dbReference type="GO" id="GO:0009311">
    <property type="term" value="P:oligosaccharide metabolic process"/>
    <property type="evidence" value="ECO:0007669"/>
    <property type="project" value="UniProtKB-UniRule"/>
</dbReference>
<dbReference type="GO" id="GO:0005789">
    <property type="term" value="C:endoplasmic reticulum membrane"/>
    <property type="evidence" value="ECO:0007669"/>
    <property type="project" value="UniProtKB-SubCell"/>
</dbReference>
<dbReference type="GO" id="GO:0046872">
    <property type="term" value="F:metal ion binding"/>
    <property type="evidence" value="ECO:0007669"/>
    <property type="project" value="InterPro"/>
</dbReference>
<dbReference type="PANTHER" id="PTHR10412:SF11">
    <property type="entry name" value="MANNOSYL-OLIGOSACCHARIDE GLUCOSIDASE"/>
    <property type="match status" value="1"/>
</dbReference>
<dbReference type="GO" id="GO:0006801">
    <property type="term" value="P:superoxide metabolic process"/>
    <property type="evidence" value="ECO:0007669"/>
    <property type="project" value="InterPro"/>
</dbReference>
<reference evidence="16" key="1">
    <citation type="journal article" date="2015" name="Genom Data">
        <title>Genome sequences of six Phytophthora species associated with forests in New Zealand.</title>
        <authorList>
            <person name="Studholme D.J."/>
            <person name="McDougal R.L."/>
            <person name="Sambles C."/>
            <person name="Hansen E."/>
            <person name="Hardy G."/>
            <person name="Grant M."/>
            <person name="Ganley R.J."/>
            <person name="Williams N.M."/>
        </authorList>
    </citation>
    <scope>NUCLEOTIDE SEQUENCE</scope>
    <source>
        <strain evidence="16">NZFS 2646</strain>
    </source>
</reference>
<dbReference type="InterPro" id="IPR008928">
    <property type="entry name" value="6-hairpin_glycosidase_sf"/>
</dbReference>
<evidence type="ECO:0000256" key="5">
    <source>
        <dbReference type="ARBA" id="ARBA00022824"/>
    </source>
</evidence>
<dbReference type="Gene3D" id="2.70.98.110">
    <property type="entry name" value="Glycosyl hydrolase family 63, N-terminal domain"/>
    <property type="match status" value="1"/>
</dbReference>
<protein>
    <recommendedName>
        <fullName evidence="11 12">Mannosyl-oligosaccharide glucosidase</fullName>
        <ecNumber evidence="11 12">3.2.1.106</ecNumber>
    </recommendedName>
</protein>
<evidence type="ECO:0000256" key="6">
    <source>
        <dbReference type="ARBA" id="ARBA00022968"/>
    </source>
</evidence>
<keyword evidence="4 12" id="KW-0378">Hydrolase</keyword>
<dbReference type="Pfam" id="PF03200">
    <property type="entry name" value="Glyco_hydro_63"/>
    <property type="match status" value="1"/>
</dbReference>
<name>A0A8T0LNU6_9STRA</name>
<dbReference type="InterPro" id="IPR031631">
    <property type="entry name" value="Glyco_hydro_63N"/>
</dbReference>
<evidence type="ECO:0000313" key="17">
    <source>
        <dbReference type="Proteomes" id="UP000785171"/>
    </source>
</evidence>
<dbReference type="Gene3D" id="2.60.40.200">
    <property type="entry name" value="Superoxide dismutase, copper/zinc binding domain"/>
    <property type="match status" value="1"/>
</dbReference>
<comment type="similarity">
    <text evidence="2 12">Belongs to the glycosyl hydrolase 63 family.</text>
</comment>
<evidence type="ECO:0000256" key="7">
    <source>
        <dbReference type="ARBA" id="ARBA00022989"/>
    </source>
</evidence>
<feature type="domain" description="Glycosyl hydrolase family 63 N-terminal" evidence="15">
    <location>
        <begin position="44"/>
        <end position="180"/>
    </location>
</feature>
<dbReference type="Gene3D" id="1.50.10.10">
    <property type="match status" value="1"/>
</dbReference>
<organism evidence="16 17">
    <name type="scientific">Phytophthora kernoviae</name>
    <dbReference type="NCBI Taxonomy" id="325452"/>
    <lineage>
        <taxon>Eukaryota</taxon>
        <taxon>Sar</taxon>
        <taxon>Stramenopiles</taxon>
        <taxon>Oomycota</taxon>
        <taxon>Peronosporomycetes</taxon>
        <taxon>Peronosporales</taxon>
        <taxon>Peronosporaceae</taxon>
        <taxon>Phytophthora</taxon>
    </lineage>
</organism>
<evidence type="ECO:0000256" key="1">
    <source>
        <dbReference type="ARBA" id="ARBA00004648"/>
    </source>
</evidence>
<accession>A0A8T0LNU6</accession>
<dbReference type="EMBL" id="JPWV03000343">
    <property type="protein sequence ID" value="KAG2515895.1"/>
    <property type="molecule type" value="Genomic_DNA"/>
</dbReference>